<evidence type="ECO:0000313" key="10">
    <source>
        <dbReference type="Proteomes" id="UP000076420"/>
    </source>
</evidence>
<dbReference type="EnsemblMetazoa" id="BGLB009440-RD">
    <property type="protein sequence ID" value="BGLB009440-PD"/>
    <property type="gene ID" value="BGLB009440"/>
</dbReference>
<dbReference type="STRING" id="6526.A0A2C9JX55"/>
<dbReference type="GO" id="GO:0002098">
    <property type="term" value="P:tRNA wobble uridine modification"/>
    <property type="evidence" value="ECO:0007669"/>
    <property type="project" value="TreeGrafter"/>
</dbReference>
<dbReference type="GO" id="GO:0005525">
    <property type="term" value="F:GTP binding"/>
    <property type="evidence" value="ECO:0007669"/>
    <property type="project" value="UniProtKB-KW"/>
</dbReference>
<evidence type="ECO:0000256" key="1">
    <source>
        <dbReference type="ARBA" id="ARBA00004173"/>
    </source>
</evidence>
<dbReference type="InterPro" id="IPR004520">
    <property type="entry name" value="GTPase_MnmE"/>
</dbReference>
<dbReference type="HAMAP" id="MF_00379">
    <property type="entry name" value="GTPase_MnmE"/>
    <property type="match status" value="1"/>
</dbReference>
<dbReference type="Pfam" id="PF10396">
    <property type="entry name" value="TrmE_N"/>
    <property type="match status" value="1"/>
</dbReference>
<evidence type="ECO:0000256" key="4">
    <source>
        <dbReference type="ARBA" id="ARBA00022741"/>
    </source>
</evidence>
<dbReference type="InterPro" id="IPR027417">
    <property type="entry name" value="P-loop_NTPase"/>
</dbReference>
<evidence type="ECO:0000259" key="7">
    <source>
        <dbReference type="Pfam" id="PF10396"/>
    </source>
</evidence>
<evidence type="ECO:0000259" key="6">
    <source>
        <dbReference type="Pfam" id="PF01926"/>
    </source>
</evidence>
<dbReference type="VEuPathDB" id="VectorBase:BGLAX_028339"/>
<evidence type="ECO:0000256" key="2">
    <source>
        <dbReference type="ARBA" id="ARBA00011043"/>
    </source>
</evidence>
<feature type="domain" description="MnmE helical" evidence="8">
    <location>
        <begin position="188"/>
        <end position="561"/>
    </location>
</feature>
<dbReference type="InterPro" id="IPR018948">
    <property type="entry name" value="GTP-bd_TrmE_N"/>
</dbReference>
<dbReference type="FunFam" id="3.30.1360.120:FF:000007">
    <property type="entry name" value="tRNA modification GTPase GTPBP3, mitochondrial"/>
    <property type="match status" value="1"/>
</dbReference>
<comment type="subcellular location">
    <subcellularLocation>
        <location evidence="1">Mitochondrion</location>
    </subcellularLocation>
</comment>
<keyword evidence="4" id="KW-0547">Nucleotide-binding</keyword>
<feature type="domain" description="G" evidence="6">
    <location>
        <begin position="284"/>
        <end position="375"/>
    </location>
</feature>
<evidence type="ECO:0008006" key="11">
    <source>
        <dbReference type="Google" id="ProtNLM"/>
    </source>
</evidence>
<dbReference type="CDD" id="cd04164">
    <property type="entry name" value="trmE"/>
    <property type="match status" value="1"/>
</dbReference>
<dbReference type="InterPro" id="IPR027368">
    <property type="entry name" value="MnmE_dom2"/>
</dbReference>
<dbReference type="Proteomes" id="UP000076420">
    <property type="component" value="Unassembled WGS sequence"/>
</dbReference>
<protein>
    <recommendedName>
        <fullName evidence="11">TrmE-type G domain-containing protein</fullName>
    </recommendedName>
</protein>
<comment type="similarity">
    <text evidence="2">Belongs to the TRAFAC class TrmE-Era-EngA-EngB-Septin-like GTPase superfamily. TrmE GTPase family.</text>
</comment>
<evidence type="ECO:0000313" key="9">
    <source>
        <dbReference type="EnsemblMetazoa" id="BGLB009440-PD"/>
    </source>
</evidence>
<dbReference type="Pfam" id="PF01926">
    <property type="entry name" value="MMR_HSR1"/>
    <property type="match status" value="1"/>
</dbReference>
<dbReference type="SUPFAM" id="SSF52540">
    <property type="entry name" value="P-loop containing nucleoside triphosphate hydrolases"/>
    <property type="match status" value="1"/>
</dbReference>
<sequence>MIRCAHAGVVYFRVVYELNKLSNYKSVQRLTHFYTTIPFLQTLFKNKKHLLNYHIRHFGLGTNVKNAYDTIYALSSGSGKCAVAVIRISGAQTRVAMEKMCGGLTKPRIANLRKLQDPNTKEDIDKALVIWFPGPHSFTGEDIAEFHVHGGPAVISSVLSALGTLSGFRPAKPGEFTKQAFLNGKLDLTEIEGLGDLIHAETEAQRKQALRQMDGVLNILYSSWRNRLTKCLANTTAFIDFSEEENIEDNILEHVFSEVCNIKDEVSAHLNDSRRGERLRDGLHVVILGEPNVGKSSLLNAISQRPAAIVSPIAGTTRDVVETALNIAGYPVLLSDTAGLRETVDVVEKEGIHRAVNRAKIADLKIIVLHPDIIKQTHFSDLTFADFVTSYMNHLLQDAGTMNSTQYSSPSNSHINEHYFSAEHNSPSTNQHIDMTNILLVFNKIDLVNENRSELFQHFKDKMCFLSCTTGEGFDSFMKILVMKIQNLCGDPSVGSPSLTQVRHRHHLNKCVLHLTQFNTYSQEDIVLASEQLRLAANELGQVTGQISTEDVLNVIFRDFCIGK</sequence>
<dbReference type="InterPro" id="IPR005225">
    <property type="entry name" value="Small_GTP-bd"/>
</dbReference>
<dbReference type="NCBIfam" id="NF003661">
    <property type="entry name" value="PRK05291.1-3"/>
    <property type="match status" value="1"/>
</dbReference>
<dbReference type="InterPro" id="IPR025867">
    <property type="entry name" value="MnmE_helical"/>
</dbReference>
<dbReference type="Gene3D" id="3.40.50.300">
    <property type="entry name" value="P-loop containing nucleotide triphosphate hydrolases"/>
    <property type="match status" value="2"/>
</dbReference>
<dbReference type="SUPFAM" id="SSF116878">
    <property type="entry name" value="TrmE connector domain"/>
    <property type="match status" value="1"/>
</dbReference>
<gene>
    <name evidence="9" type="primary">106071535</name>
</gene>
<dbReference type="InterPro" id="IPR031168">
    <property type="entry name" value="G_TrmE"/>
</dbReference>
<dbReference type="Pfam" id="PF12631">
    <property type="entry name" value="MnmE_helical"/>
    <property type="match status" value="1"/>
</dbReference>
<accession>A0A2C9JX55</accession>
<dbReference type="VEuPathDB" id="VectorBase:BGLB009440"/>
<evidence type="ECO:0000256" key="3">
    <source>
        <dbReference type="ARBA" id="ARBA00022694"/>
    </source>
</evidence>
<evidence type="ECO:0000256" key="5">
    <source>
        <dbReference type="ARBA" id="ARBA00023134"/>
    </source>
</evidence>
<name>A0A2C9JX55_BIOGL</name>
<dbReference type="GO" id="GO:0003924">
    <property type="term" value="F:GTPase activity"/>
    <property type="evidence" value="ECO:0007669"/>
    <property type="project" value="InterPro"/>
</dbReference>
<dbReference type="NCBIfam" id="TIGR00231">
    <property type="entry name" value="small_GTP"/>
    <property type="match status" value="1"/>
</dbReference>
<dbReference type="KEGG" id="bgt:106071535"/>
<dbReference type="Gene3D" id="3.30.1360.120">
    <property type="entry name" value="Probable tRNA modification gtpase trme, domain 1"/>
    <property type="match status" value="1"/>
</dbReference>
<dbReference type="InterPro" id="IPR006073">
    <property type="entry name" value="GTP-bd"/>
</dbReference>
<organism evidence="9 10">
    <name type="scientific">Biomphalaria glabrata</name>
    <name type="common">Bloodfluke planorb</name>
    <name type="synonym">Freshwater snail</name>
    <dbReference type="NCBI Taxonomy" id="6526"/>
    <lineage>
        <taxon>Eukaryota</taxon>
        <taxon>Metazoa</taxon>
        <taxon>Spiralia</taxon>
        <taxon>Lophotrochozoa</taxon>
        <taxon>Mollusca</taxon>
        <taxon>Gastropoda</taxon>
        <taxon>Heterobranchia</taxon>
        <taxon>Euthyneura</taxon>
        <taxon>Panpulmonata</taxon>
        <taxon>Hygrophila</taxon>
        <taxon>Lymnaeoidea</taxon>
        <taxon>Planorbidae</taxon>
        <taxon>Biomphalaria</taxon>
    </lineage>
</organism>
<keyword evidence="3" id="KW-0819">tRNA processing</keyword>
<dbReference type="Gene3D" id="1.20.120.430">
    <property type="entry name" value="tRNA modification GTPase MnmE domain 2"/>
    <property type="match status" value="2"/>
</dbReference>
<dbReference type="PANTHER" id="PTHR42714:SF2">
    <property type="entry name" value="TRNA MODIFICATION GTPASE GTPBP3, MITOCHONDRIAL"/>
    <property type="match status" value="1"/>
</dbReference>
<reference evidence="9" key="1">
    <citation type="submission" date="2020-05" db="UniProtKB">
        <authorList>
            <consortium name="EnsemblMetazoa"/>
        </authorList>
    </citation>
    <scope>IDENTIFICATION</scope>
    <source>
        <strain evidence="9">BB02</strain>
    </source>
</reference>
<evidence type="ECO:0000259" key="8">
    <source>
        <dbReference type="Pfam" id="PF12631"/>
    </source>
</evidence>
<dbReference type="AlphaFoldDB" id="A0A2C9JX55"/>
<dbReference type="GO" id="GO:0030488">
    <property type="term" value="P:tRNA methylation"/>
    <property type="evidence" value="ECO:0007669"/>
    <property type="project" value="TreeGrafter"/>
</dbReference>
<dbReference type="RefSeq" id="XP_013087114.2">
    <property type="nucleotide sequence ID" value="XM_013231660.2"/>
</dbReference>
<dbReference type="CDD" id="cd14858">
    <property type="entry name" value="TrmE_N"/>
    <property type="match status" value="1"/>
</dbReference>
<dbReference type="GO" id="GO:0005739">
    <property type="term" value="C:mitochondrion"/>
    <property type="evidence" value="ECO:0007669"/>
    <property type="project" value="UniProtKB-SubCell"/>
</dbReference>
<dbReference type="OrthoDB" id="188276at2759"/>
<feature type="domain" description="GTP-binding protein TrmE N-terminal" evidence="7">
    <location>
        <begin position="70"/>
        <end position="185"/>
    </location>
</feature>
<proteinExistence type="inferred from homology"/>
<dbReference type="PANTHER" id="PTHR42714">
    <property type="entry name" value="TRNA MODIFICATION GTPASE GTPBP3"/>
    <property type="match status" value="1"/>
</dbReference>
<keyword evidence="5" id="KW-0342">GTP-binding</keyword>
<dbReference type="InterPro" id="IPR027266">
    <property type="entry name" value="TrmE/GcvT-like"/>
</dbReference>